<dbReference type="Proteomes" id="UP000622797">
    <property type="component" value="Unassembled WGS sequence"/>
</dbReference>
<organism evidence="1 2">
    <name type="scientific">Fusarium sarcochroum</name>
    <dbReference type="NCBI Taxonomy" id="1208366"/>
    <lineage>
        <taxon>Eukaryota</taxon>
        <taxon>Fungi</taxon>
        <taxon>Dikarya</taxon>
        <taxon>Ascomycota</taxon>
        <taxon>Pezizomycotina</taxon>
        <taxon>Sordariomycetes</taxon>
        <taxon>Hypocreomycetidae</taxon>
        <taxon>Hypocreales</taxon>
        <taxon>Nectriaceae</taxon>
        <taxon>Fusarium</taxon>
        <taxon>Fusarium lateritium species complex</taxon>
    </lineage>
</organism>
<gene>
    <name evidence="1" type="ORF">FSARC_14774</name>
</gene>
<keyword evidence="2" id="KW-1185">Reference proteome</keyword>
<comment type="caution">
    <text evidence="1">The sequence shown here is derived from an EMBL/GenBank/DDBJ whole genome shotgun (WGS) entry which is preliminary data.</text>
</comment>
<reference evidence="1" key="1">
    <citation type="journal article" date="2020" name="BMC Genomics">
        <title>Correction to: Identification and distribution of gene clusters required for synthesis of sphingolipid metabolism inhibitors in diverse species of the filamentous fungus Fusarium.</title>
        <authorList>
            <person name="Kim H.S."/>
            <person name="Lohmar J.M."/>
            <person name="Busman M."/>
            <person name="Brown D.W."/>
            <person name="Naumann T.A."/>
            <person name="Divon H.H."/>
            <person name="Lysoe E."/>
            <person name="Uhlig S."/>
            <person name="Proctor R.H."/>
        </authorList>
    </citation>
    <scope>NUCLEOTIDE SEQUENCE</scope>
    <source>
        <strain evidence="1">NRRL 20472</strain>
    </source>
</reference>
<name>A0A8H4SRC8_9HYPO</name>
<reference evidence="1" key="2">
    <citation type="submission" date="2020-05" db="EMBL/GenBank/DDBJ databases">
        <authorList>
            <person name="Kim H.-S."/>
            <person name="Proctor R.H."/>
            <person name="Brown D.W."/>
        </authorList>
    </citation>
    <scope>NUCLEOTIDE SEQUENCE</scope>
    <source>
        <strain evidence="1">NRRL 20472</strain>
    </source>
</reference>
<evidence type="ECO:0000313" key="2">
    <source>
        <dbReference type="Proteomes" id="UP000622797"/>
    </source>
</evidence>
<protein>
    <recommendedName>
        <fullName evidence="3">Fungal N-terminal domain-containing protein</fullName>
    </recommendedName>
</protein>
<dbReference type="OrthoDB" id="5308957at2759"/>
<evidence type="ECO:0008006" key="3">
    <source>
        <dbReference type="Google" id="ProtNLM"/>
    </source>
</evidence>
<evidence type="ECO:0000313" key="1">
    <source>
        <dbReference type="EMBL" id="KAF4944054.1"/>
    </source>
</evidence>
<accession>A0A8H4SRC8</accession>
<sequence>MDPVTILGAVAASLQMVDVAAKISLRSLSLIRDVRETPKEMSQLLDDTEKSTARIVRISNALKPGSLLFDQLSAVQNSQLSAPLRNLHRAVEELNSLLQPLCNVENPISTSGVGKLQSSGVRVWRALVSLNKQKEVSQSLERVRRLNDELVQVLEMVGLELQAVSNETSSALLRIIESSQADLVTRLDAMDEANRDRGRMMENNQLESTTLMENLRLQGDRTAQQVSQVSSVTTETLELLQRTNQSLGSTVIGQQLDSIHHAIQALPDLMMRQLPQGSSTPFIQQNVAFQADEFASSQIRNQPIQHTVSLVDPHIRSRRVLELYTCNCKRATFHSTSSVWRLSLIKMSSTEHHPNCSWHKAAARSWSYSLAVKLSPFVNQTMQITLGSTFSRGQASIPWPLRFHRTVQRSESPLFRLFDEFLDKALSPTSFSSFRNPELKGATDLEWNVTEAANQLATIEDSLIRMLRNGDWHGTDVDEYGFSLLQVGGHYLKALFLTDHKEILYLSILLGDNIEILEGQFKSLLHLALEAGCDMWQQIVLEQYPKLFERQKSRPFPNWPNNKGARNVVAWTFASLGVPDDRLYNLFRETHLLDTIGDIESNHELQRWLYDPFRLQFLCRHPDLAEQFEIHILKRNLSEIKKLVVLGHPPCISDPMRLAVGWREGLEFLITSGYDTKLAIQTACELQELESCRSLFSNTPKLFELGNYAPHGRLSRAEELNVFRLFTEELFHRLDTLKTLALQHLSQQQTDLMEISKLGPLDCSISQVYESLSSRIVLPEYLDFRDMSSAYDIPMGLNTTEHLNMIYEAGYSRVDIPNTRGHTPLFVFFQQTLGNDQSENTVPEVVFWFVTRGAELVIDVPYYGGICKINMLSMLTAYSINYDPRSRSEVQLPLPEMPTRKHFHAVYNLRDTCQCFCSSMGCPPAALLWRFGDVIREDPGTGGSLHLDGPLKWFINLCALSDAEVRAVSEDLCLHELFDRLEMTHTCCARDHHLGPEECFLPLKLRPILLEEDRKAIQEEESELHAQLIHLHDEYHELLALHNGPLMGFWYAWWKKVDKILPPLRRMESLDRDDQEREMLQQSGYDPEKPFKDIIRQHFSTRPATGDILEWLSQD</sequence>
<dbReference type="EMBL" id="JABEXW010001393">
    <property type="protein sequence ID" value="KAF4944054.1"/>
    <property type="molecule type" value="Genomic_DNA"/>
</dbReference>
<proteinExistence type="predicted"/>
<dbReference type="AlphaFoldDB" id="A0A8H4SRC8"/>